<comment type="function">
    <text evidence="5">Required for the activity of the bacterial periplasmic transport system of putrescine.</text>
</comment>
<dbReference type="Gene3D" id="3.40.190.10">
    <property type="entry name" value="Periplasmic binding protein-like II"/>
    <property type="match status" value="2"/>
</dbReference>
<dbReference type="RefSeq" id="WP_021817065.1">
    <property type="nucleotide sequence ID" value="NZ_AVBC01000011.1"/>
</dbReference>
<dbReference type="GO" id="GO:0042597">
    <property type="term" value="C:periplasmic space"/>
    <property type="evidence" value="ECO:0007669"/>
    <property type="project" value="UniProtKB-SubCell"/>
</dbReference>
<dbReference type="PIRSF" id="PIRSF019574">
    <property type="entry name" value="Periplasmic_polyamine_BP"/>
    <property type="match status" value="1"/>
</dbReference>
<evidence type="ECO:0000256" key="5">
    <source>
        <dbReference type="PIRNR" id="PIRNR019574"/>
    </source>
</evidence>
<evidence type="ECO:0000256" key="2">
    <source>
        <dbReference type="ARBA" id="ARBA00022448"/>
    </source>
</evidence>
<organism evidence="7 8">
    <name type="scientific">Halomonas huangheensis</name>
    <dbReference type="NCBI Taxonomy" id="1178482"/>
    <lineage>
        <taxon>Bacteria</taxon>
        <taxon>Pseudomonadati</taxon>
        <taxon>Pseudomonadota</taxon>
        <taxon>Gammaproteobacteria</taxon>
        <taxon>Oceanospirillales</taxon>
        <taxon>Halomonadaceae</taxon>
        <taxon>Halomonas</taxon>
    </lineage>
</organism>
<keyword evidence="3" id="KW-0732">Signal</keyword>
<dbReference type="GO" id="GO:0015846">
    <property type="term" value="P:polyamine transport"/>
    <property type="evidence" value="ECO:0007669"/>
    <property type="project" value="InterPro"/>
</dbReference>
<evidence type="ECO:0000256" key="1">
    <source>
        <dbReference type="ARBA" id="ARBA00004418"/>
    </source>
</evidence>
<keyword evidence="4 5" id="KW-0574">Periplasm</keyword>
<comment type="subcellular location">
    <subcellularLocation>
        <location evidence="1 5">Periplasm</location>
    </subcellularLocation>
</comment>
<dbReference type="Proteomes" id="UP000019113">
    <property type="component" value="Unassembled WGS sequence"/>
</dbReference>
<keyword evidence="8" id="KW-1185">Reference proteome</keyword>
<protein>
    <recommendedName>
        <fullName evidence="5">Putrescine-binding periplasmic protein</fullName>
    </recommendedName>
</protein>
<dbReference type="CDD" id="cd13590">
    <property type="entry name" value="PBP2_PotD_PotF_like"/>
    <property type="match status" value="1"/>
</dbReference>
<dbReference type="Pfam" id="PF13416">
    <property type="entry name" value="SBP_bac_8"/>
    <property type="match status" value="1"/>
</dbReference>
<dbReference type="PATRIC" id="fig|1178482.3.peg.122"/>
<dbReference type="SUPFAM" id="SSF53850">
    <property type="entry name" value="Periplasmic binding protein-like II"/>
    <property type="match status" value="1"/>
</dbReference>
<dbReference type="InterPro" id="IPR006059">
    <property type="entry name" value="SBP"/>
</dbReference>
<accession>W1NC72</accession>
<evidence type="ECO:0000256" key="3">
    <source>
        <dbReference type="ARBA" id="ARBA00022729"/>
    </source>
</evidence>
<proteinExistence type="inferred from homology"/>
<evidence type="ECO:0000313" key="8">
    <source>
        <dbReference type="Proteomes" id="UP000019113"/>
    </source>
</evidence>
<dbReference type="eggNOG" id="COG0687">
    <property type="taxonomic scope" value="Bacteria"/>
</dbReference>
<dbReference type="PANTHER" id="PTHR30222:SF17">
    <property type="entry name" value="SPERMIDINE_PUTRESCINE-BINDING PERIPLASMIC PROTEIN"/>
    <property type="match status" value="1"/>
</dbReference>
<comment type="similarity">
    <text evidence="5">Belongs to the bacterial solute-binding protein PotD/PotF family.</text>
</comment>
<evidence type="ECO:0000256" key="4">
    <source>
        <dbReference type="ARBA" id="ARBA00022764"/>
    </source>
</evidence>
<dbReference type="InterPro" id="IPR001188">
    <property type="entry name" value="Sperm_putr-bd"/>
</dbReference>
<dbReference type="AlphaFoldDB" id="W1NC72"/>
<dbReference type="GO" id="GO:0019808">
    <property type="term" value="F:polyamine binding"/>
    <property type="evidence" value="ECO:0007669"/>
    <property type="project" value="InterPro"/>
</dbReference>
<keyword evidence="2 5" id="KW-0813">Transport</keyword>
<dbReference type="PRINTS" id="PR00909">
    <property type="entry name" value="SPERMDNBNDNG"/>
</dbReference>
<sequence length="363" mass="40034">MKTMHSSWIIGRGLGAGLLLAGVAMSVNAQETQLNLFNWTDYMDPEIIEDFEAESGIEVVQNYFNSNSELMAKLTAGGDAQYDIVMPSDYMVPRLVGAELLQPLSDDGDSLEGVDNILEDFRSPDYDRENRYTVPYQWGVTGIVYNTETFPEPDPSWGLLYDSEVNGEYPFAMLKGDGQFNFGTICAWLGKGFDCVGQQPWVEAAKVVVETRQRPNFVGFVDALAAIDQVSSGVIHAGVAYNGDVAGKKAADPELYANVGFFVPQEGSQRWVDVMAIPARAPHPEAARAFIEYMLRPEVAAKLSNYNMYTSPNGAAQSMLDAALREPPVMPDDETRARLSLTPSVDGEQLELLQQLWSEARSR</sequence>
<gene>
    <name evidence="7" type="ORF">BJB45_17560</name>
</gene>
<reference evidence="7 8" key="1">
    <citation type="submission" date="2013-08" db="EMBL/GenBank/DDBJ databases">
        <title>draft genome of Halomonas huanghegensis, strain BJGMM-B45T.</title>
        <authorList>
            <person name="Miao C."/>
            <person name="Wan Y."/>
            <person name="Jin W."/>
        </authorList>
    </citation>
    <scope>NUCLEOTIDE SEQUENCE [LARGE SCALE GENOMIC DNA]</scope>
    <source>
        <strain evidence="7 8">BJGMM-B45</strain>
    </source>
</reference>
<name>W1NC72_9GAMM</name>
<comment type="caution">
    <text evidence="7">The sequence shown here is derived from an EMBL/GenBank/DDBJ whole genome shotgun (WGS) entry which is preliminary data.</text>
</comment>
<dbReference type="EMBL" id="AVBC01000011">
    <property type="protein sequence ID" value="ERL53083.1"/>
    <property type="molecule type" value="Genomic_DNA"/>
</dbReference>
<dbReference type="PANTHER" id="PTHR30222">
    <property type="entry name" value="SPERMIDINE/PUTRESCINE-BINDING PERIPLASMIC PROTEIN"/>
    <property type="match status" value="1"/>
</dbReference>
<feature type="binding site" evidence="6">
    <location>
        <position position="90"/>
    </location>
    <ligand>
        <name>spermidine</name>
        <dbReference type="ChEBI" id="CHEBI:57834"/>
    </ligand>
</feature>
<dbReference type="STRING" id="1178482.AR456_12350"/>
<dbReference type="OrthoDB" id="9769319at2"/>
<dbReference type="KEGG" id="hhu:AR456_12350"/>
<evidence type="ECO:0000256" key="6">
    <source>
        <dbReference type="PIRSR" id="PIRSR019574-1"/>
    </source>
</evidence>
<evidence type="ECO:0000313" key="7">
    <source>
        <dbReference type="EMBL" id="ERL53083.1"/>
    </source>
</evidence>